<evidence type="ECO:0000313" key="1">
    <source>
        <dbReference type="EMBL" id="KAH7650687.1"/>
    </source>
</evidence>
<sequence>MSRHPEVKWAERSDKVYLTVLLPDAKNVKVNLEPEGTFDFSATAGTENSLYELKLDLHDKVNVEESKINTGVRSIFCVLEKAEQKWWNKLLSGDGKAPHYVKVDWDKWMDEDDDGQDKVNLGGMDFSNFAGMDGMDGMGGMGGMGDGMDDEFDDSDEEGQEAEKAGEIEHAQAETSSEAKPETAPSS</sequence>
<evidence type="ECO:0000313" key="2">
    <source>
        <dbReference type="Proteomes" id="UP000827976"/>
    </source>
</evidence>
<proteinExistence type="predicted"/>
<name>A0ACB7TSD9_DIOAL</name>
<gene>
    <name evidence="1" type="ORF">IHE45_20G005500</name>
</gene>
<accession>A0ACB7TSD9</accession>
<reference evidence="2" key="1">
    <citation type="journal article" date="2022" name="Nat. Commun.">
        <title>Chromosome evolution and the genetic basis of agronomically important traits in greater yam.</title>
        <authorList>
            <person name="Bredeson J.V."/>
            <person name="Lyons J.B."/>
            <person name="Oniyinde I.O."/>
            <person name="Okereke N.R."/>
            <person name="Kolade O."/>
            <person name="Nnabue I."/>
            <person name="Nwadili C.O."/>
            <person name="Hribova E."/>
            <person name="Parker M."/>
            <person name="Nwogha J."/>
            <person name="Shu S."/>
            <person name="Carlson J."/>
            <person name="Kariba R."/>
            <person name="Muthemba S."/>
            <person name="Knop K."/>
            <person name="Barton G.J."/>
            <person name="Sherwood A.V."/>
            <person name="Lopez-Montes A."/>
            <person name="Asiedu R."/>
            <person name="Jamnadass R."/>
            <person name="Muchugi A."/>
            <person name="Goodstein D."/>
            <person name="Egesi C.N."/>
            <person name="Featherston J."/>
            <person name="Asfaw A."/>
            <person name="Simpson G.G."/>
            <person name="Dolezel J."/>
            <person name="Hendre P.S."/>
            <person name="Van Deynze A."/>
            <person name="Kumar P.L."/>
            <person name="Obidiegwu J.E."/>
            <person name="Bhattacharjee R."/>
            <person name="Rokhsar D.S."/>
        </authorList>
    </citation>
    <scope>NUCLEOTIDE SEQUENCE [LARGE SCALE GENOMIC DNA]</scope>
    <source>
        <strain evidence="2">cv. TDa95/00328</strain>
    </source>
</reference>
<organism evidence="1 2">
    <name type="scientific">Dioscorea alata</name>
    <name type="common">Purple yam</name>
    <dbReference type="NCBI Taxonomy" id="55571"/>
    <lineage>
        <taxon>Eukaryota</taxon>
        <taxon>Viridiplantae</taxon>
        <taxon>Streptophyta</taxon>
        <taxon>Embryophyta</taxon>
        <taxon>Tracheophyta</taxon>
        <taxon>Spermatophyta</taxon>
        <taxon>Magnoliopsida</taxon>
        <taxon>Liliopsida</taxon>
        <taxon>Dioscoreales</taxon>
        <taxon>Dioscoreaceae</taxon>
        <taxon>Dioscorea</taxon>
    </lineage>
</organism>
<dbReference type="Proteomes" id="UP000827976">
    <property type="component" value="Chromosome 20"/>
</dbReference>
<protein>
    <submittedName>
        <fullName evidence="1">HSP20-like chaperones domain-containing protein</fullName>
    </submittedName>
</protein>
<dbReference type="EMBL" id="CM037030">
    <property type="protein sequence ID" value="KAH7650687.1"/>
    <property type="molecule type" value="Genomic_DNA"/>
</dbReference>
<keyword evidence="2" id="KW-1185">Reference proteome</keyword>
<comment type="caution">
    <text evidence="1">The sequence shown here is derived from an EMBL/GenBank/DDBJ whole genome shotgun (WGS) entry which is preliminary data.</text>
</comment>